<dbReference type="PANTHER" id="PTHR24305">
    <property type="entry name" value="CYTOCHROME P450"/>
    <property type="match status" value="1"/>
</dbReference>
<evidence type="ECO:0000256" key="5">
    <source>
        <dbReference type="ARBA" id="ARBA00022692"/>
    </source>
</evidence>
<dbReference type="SUPFAM" id="SSF161111">
    <property type="entry name" value="Cation efflux protein transmembrane domain-like"/>
    <property type="match status" value="1"/>
</dbReference>
<dbReference type="Proteomes" id="UP001217918">
    <property type="component" value="Unassembled WGS sequence"/>
</dbReference>
<dbReference type="Pfam" id="PF00067">
    <property type="entry name" value="p450"/>
    <property type="match status" value="1"/>
</dbReference>
<feature type="transmembrane region" description="Helical" evidence="14">
    <location>
        <begin position="770"/>
        <end position="788"/>
    </location>
</feature>
<dbReference type="GO" id="GO:0004497">
    <property type="term" value="F:monooxygenase activity"/>
    <property type="evidence" value="ECO:0007669"/>
    <property type="project" value="UniProtKB-KW"/>
</dbReference>
<feature type="region of interest" description="Disordered" evidence="13">
    <location>
        <begin position="505"/>
        <end position="526"/>
    </location>
</feature>
<dbReference type="InterPro" id="IPR058533">
    <property type="entry name" value="Cation_efflux_TM"/>
</dbReference>
<feature type="domain" description="Cation efflux protein transmembrane" evidence="15">
    <location>
        <begin position="700"/>
        <end position="890"/>
    </location>
</feature>
<evidence type="ECO:0000259" key="15">
    <source>
        <dbReference type="Pfam" id="PF01545"/>
    </source>
</evidence>
<comment type="caution">
    <text evidence="16">The sequence shown here is derived from an EMBL/GenBank/DDBJ whole genome shotgun (WGS) entry which is preliminary data.</text>
</comment>
<name>A0AAD9HWF2_9PEZI</name>
<keyword evidence="8" id="KW-0560">Oxidoreductase</keyword>
<dbReference type="InterPro" id="IPR036396">
    <property type="entry name" value="Cyt_P450_sf"/>
</dbReference>
<feature type="binding site" description="axial binding residue" evidence="12">
    <location>
        <position position="449"/>
    </location>
    <ligand>
        <name>heme</name>
        <dbReference type="ChEBI" id="CHEBI:30413"/>
    </ligand>
    <ligandPart>
        <name>Fe</name>
        <dbReference type="ChEBI" id="CHEBI:18248"/>
    </ligandPart>
</feature>
<accession>A0AAD9HWF2</accession>
<dbReference type="EMBL" id="JAQQPM010000001">
    <property type="protein sequence ID" value="KAK2066686.1"/>
    <property type="molecule type" value="Genomic_DNA"/>
</dbReference>
<protein>
    <recommendedName>
        <fullName evidence="15">Cation efflux protein transmembrane domain-containing protein</fullName>
    </recommendedName>
</protein>
<gene>
    <name evidence="16" type="ORF">P8C59_000477</name>
</gene>
<dbReference type="InterPro" id="IPR001128">
    <property type="entry name" value="Cyt_P450"/>
</dbReference>
<keyword evidence="4 12" id="KW-0349">Heme</keyword>
<dbReference type="PRINTS" id="PR00463">
    <property type="entry name" value="EP450I"/>
</dbReference>
<feature type="transmembrane region" description="Helical" evidence="14">
    <location>
        <begin position="725"/>
        <end position="749"/>
    </location>
</feature>
<keyword evidence="7 14" id="KW-1133">Transmembrane helix</keyword>
<dbReference type="GO" id="GO:0005506">
    <property type="term" value="F:iron ion binding"/>
    <property type="evidence" value="ECO:0007669"/>
    <property type="project" value="InterPro"/>
</dbReference>
<comment type="cofactor">
    <cofactor evidence="1 12">
        <name>heme</name>
        <dbReference type="ChEBI" id="CHEBI:30413"/>
    </cofactor>
</comment>
<dbReference type="PANTHER" id="PTHR24305:SF230">
    <property type="entry name" value="P450, PUTATIVE (EUROFUNG)-RELATED"/>
    <property type="match status" value="1"/>
</dbReference>
<feature type="compositionally biased region" description="Low complexity" evidence="13">
    <location>
        <begin position="549"/>
        <end position="561"/>
    </location>
</feature>
<evidence type="ECO:0000256" key="2">
    <source>
        <dbReference type="ARBA" id="ARBA00004141"/>
    </source>
</evidence>
<evidence type="ECO:0000256" key="8">
    <source>
        <dbReference type="ARBA" id="ARBA00023002"/>
    </source>
</evidence>
<evidence type="ECO:0000256" key="11">
    <source>
        <dbReference type="ARBA" id="ARBA00023136"/>
    </source>
</evidence>
<dbReference type="Gene3D" id="1.10.630.10">
    <property type="entry name" value="Cytochrome P450"/>
    <property type="match status" value="1"/>
</dbReference>
<evidence type="ECO:0000313" key="17">
    <source>
        <dbReference type="Proteomes" id="UP001217918"/>
    </source>
</evidence>
<comment type="similarity">
    <text evidence="3">Belongs to the cytochrome P450 family.</text>
</comment>
<dbReference type="GO" id="GO:0030003">
    <property type="term" value="P:intracellular monoatomic cation homeostasis"/>
    <property type="evidence" value="ECO:0007669"/>
    <property type="project" value="UniProtKB-ARBA"/>
</dbReference>
<dbReference type="SUPFAM" id="SSF48264">
    <property type="entry name" value="Cytochrome P450"/>
    <property type="match status" value="1"/>
</dbReference>
<keyword evidence="17" id="KW-1185">Reference proteome</keyword>
<evidence type="ECO:0000256" key="1">
    <source>
        <dbReference type="ARBA" id="ARBA00001971"/>
    </source>
</evidence>
<keyword evidence="9 12" id="KW-0408">Iron</keyword>
<dbReference type="SUPFAM" id="SSF160240">
    <property type="entry name" value="Cation efflux protein cytoplasmic domain-like"/>
    <property type="match status" value="1"/>
</dbReference>
<dbReference type="PRINTS" id="PR00385">
    <property type="entry name" value="P450"/>
</dbReference>
<reference evidence="16" key="1">
    <citation type="journal article" date="2023" name="Mol. Plant Microbe Interact.">
        <title>Elucidating the Obligate Nature and Biological Capacity of an Invasive Fungal Corn Pathogen.</title>
        <authorList>
            <person name="MacCready J.S."/>
            <person name="Roggenkamp E.M."/>
            <person name="Gdanetz K."/>
            <person name="Chilvers M.I."/>
        </authorList>
    </citation>
    <scope>NUCLEOTIDE SEQUENCE</scope>
    <source>
        <strain evidence="16">PM02</strain>
    </source>
</reference>
<dbReference type="GO" id="GO:0016705">
    <property type="term" value="F:oxidoreductase activity, acting on paired donors, with incorporation or reduction of molecular oxygen"/>
    <property type="evidence" value="ECO:0007669"/>
    <property type="project" value="InterPro"/>
</dbReference>
<keyword evidence="5 14" id="KW-0812">Transmembrane</keyword>
<dbReference type="InterPro" id="IPR050121">
    <property type="entry name" value="Cytochrome_P450_monoxygenase"/>
</dbReference>
<evidence type="ECO:0000256" key="10">
    <source>
        <dbReference type="ARBA" id="ARBA00023033"/>
    </source>
</evidence>
<keyword evidence="10" id="KW-0503">Monooxygenase</keyword>
<dbReference type="InterPro" id="IPR002401">
    <property type="entry name" value="Cyt_P450_E_grp-I"/>
</dbReference>
<dbReference type="Gene3D" id="1.20.1510.10">
    <property type="entry name" value="Cation efflux protein transmembrane domain"/>
    <property type="match status" value="1"/>
</dbReference>
<comment type="subcellular location">
    <subcellularLocation>
        <location evidence="2">Membrane</location>
        <topology evidence="2">Multi-pass membrane protein</topology>
    </subcellularLocation>
</comment>
<dbReference type="GO" id="GO:0098771">
    <property type="term" value="P:inorganic ion homeostasis"/>
    <property type="evidence" value="ECO:0007669"/>
    <property type="project" value="UniProtKB-ARBA"/>
</dbReference>
<sequence>MAVSVFSLNPAGVPVVQTVLSILSIALVLSVFRALWAAVYNLVAHPLHTVPGPKLWAVSDLPYALCNCSGNSHRRILALHKKYGPVVRVGPNDVVLNHPDAWKELMGHRKSAQGEHAKEPYIMFEAQHSVIGANREDHARIRRAISHGFSAQAMLDQQPIIRKYVDLLIQRLRDHATRRSDEAVEMTTWFNWATFDIIGDLSFGEPFGCLEKTEWHPWVHIIFESFVNLVYLASLKRFPKLFAALMWAAGPTISDTRSKHRKFGHDRITERLALTTERHDFIESLVQRQGEKGLSREEIDETAATLVTAGGETTATALSGAIYYLTTHPEVMQKLDQELHANFESEDDMDLISVQKLTYMLAVLNETLRKFSPLGTGIGRQISEGGDVILGHFFPEKTVVTIHHWSMYHNDAYFADPYSFHPERWLDDARFASDVKEAFQPFSYGARNCIGRNLAYGEMRLILARIVWNFDLRLDAAHKNWVEDNKCYFLWQKGPLNVYLTPKRTKTGSDRSDGGKASPADDCKTAARYRDDVEEAVLLRPNGSPPTPQQQQQQHQQQQQQPADRHGRAPKQPFKTAAQLAEAEKRRQDLKRRVLDGMQGFSMERYRKSDAELRAVRDGRVRAFYEAQNARLDDWLEVDGLVYALADDVIDSLNPDADRDGVAERAGPLQNARGAVLDFLPEAARERRATAARRARWAIKVNVVANVVMLAGKLVSLRFSPSLSLVASTVDSGLDLFCTLIIYGTNRLVDWRLQSLRAKYPVGRRRLEPLGILVFSVIMIVSFLQILLESAQKLLPGGGREVADLPAVAIGAMAANAVVKGLIGLACLPVRTTQVQALVQDCKTDVYFNTASLLFPLIGVAADVWWLDPLGASLLALYVMYDWAETCVLHVSRLTGMSGDEELQQKLMYLAYRFSPVVDGYKRLTAYHAGDGVWVELDVLLDEKTSLVQAHDIVETLQYCYEGMDEVDRAFVTADYSSLAPLGHVQESW</sequence>
<evidence type="ECO:0000256" key="12">
    <source>
        <dbReference type="PIRSR" id="PIRSR602401-1"/>
    </source>
</evidence>
<dbReference type="InterPro" id="IPR017972">
    <property type="entry name" value="Cyt_P450_CS"/>
</dbReference>
<proteinExistence type="inferred from homology"/>
<evidence type="ECO:0000256" key="13">
    <source>
        <dbReference type="SAM" id="MobiDB-lite"/>
    </source>
</evidence>
<feature type="transmembrane region" description="Helical" evidence="14">
    <location>
        <begin position="697"/>
        <end position="719"/>
    </location>
</feature>
<evidence type="ECO:0000313" key="16">
    <source>
        <dbReference type="EMBL" id="KAK2066686.1"/>
    </source>
</evidence>
<feature type="transmembrane region" description="Helical" evidence="14">
    <location>
        <begin position="20"/>
        <end position="43"/>
    </location>
</feature>
<feature type="transmembrane region" description="Helical" evidence="14">
    <location>
        <begin position="808"/>
        <end position="828"/>
    </location>
</feature>
<evidence type="ECO:0000256" key="4">
    <source>
        <dbReference type="ARBA" id="ARBA00022617"/>
    </source>
</evidence>
<feature type="compositionally biased region" description="Basic and acidic residues" evidence="13">
    <location>
        <begin position="507"/>
        <end position="526"/>
    </location>
</feature>
<dbReference type="InterPro" id="IPR027469">
    <property type="entry name" value="Cation_efflux_TMD_sf"/>
</dbReference>
<feature type="region of interest" description="Disordered" evidence="13">
    <location>
        <begin position="539"/>
        <end position="590"/>
    </location>
</feature>
<evidence type="ECO:0000256" key="14">
    <source>
        <dbReference type="SAM" id="Phobius"/>
    </source>
</evidence>
<dbReference type="Pfam" id="PF01545">
    <property type="entry name" value="Cation_efflux"/>
    <property type="match status" value="1"/>
</dbReference>
<dbReference type="InterPro" id="IPR036837">
    <property type="entry name" value="Cation_efflux_CTD_sf"/>
</dbReference>
<dbReference type="FunFam" id="3.30.70.1350:FF:000012">
    <property type="entry name" value="Cation diffusion facilitator 10"/>
    <property type="match status" value="1"/>
</dbReference>
<dbReference type="FunFam" id="1.20.1510.10:FF:000005">
    <property type="entry name" value="Putative Cation diffusion facilitator 1"/>
    <property type="match status" value="1"/>
</dbReference>
<dbReference type="CDD" id="cd11058">
    <property type="entry name" value="CYP60B-like"/>
    <property type="match status" value="1"/>
</dbReference>
<evidence type="ECO:0000256" key="6">
    <source>
        <dbReference type="ARBA" id="ARBA00022723"/>
    </source>
</evidence>
<evidence type="ECO:0000256" key="9">
    <source>
        <dbReference type="ARBA" id="ARBA00023004"/>
    </source>
</evidence>
<organism evidence="16 17">
    <name type="scientific">Phyllachora maydis</name>
    <dbReference type="NCBI Taxonomy" id="1825666"/>
    <lineage>
        <taxon>Eukaryota</taxon>
        <taxon>Fungi</taxon>
        <taxon>Dikarya</taxon>
        <taxon>Ascomycota</taxon>
        <taxon>Pezizomycotina</taxon>
        <taxon>Sordariomycetes</taxon>
        <taxon>Sordariomycetidae</taxon>
        <taxon>Phyllachorales</taxon>
        <taxon>Phyllachoraceae</taxon>
        <taxon>Phyllachora</taxon>
    </lineage>
</organism>
<dbReference type="GO" id="GO:0020037">
    <property type="term" value="F:heme binding"/>
    <property type="evidence" value="ECO:0007669"/>
    <property type="project" value="InterPro"/>
</dbReference>
<dbReference type="PROSITE" id="PS00086">
    <property type="entry name" value="CYTOCHROME_P450"/>
    <property type="match status" value="1"/>
</dbReference>
<keyword evidence="6 12" id="KW-0479">Metal-binding</keyword>
<dbReference type="GO" id="GO:0016020">
    <property type="term" value="C:membrane"/>
    <property type="evidence" value="ECO:0007669"/>
    <property type="project" value="UniProtKB-SubCell"/>
</dbReference>
<evidence type="ECO:0000256" key="7">
    <source>
        <dbReference type="ARBA" id="ARBA00022989"/>
    </source>
</evidence>
<dbReference type="GO" id="GO:0008324">
    <property type="term" value="F:monoatomic cation transmembrane transporter activity"/>
    <property type="evidence" value="ECO:0007669"/>
    <property type="project" value="InterPro"/>
</dbReference>
<evidence type="ECO:0000256" key="3">
    <source>
        <dbReference type="ARBA" id="ARBA00010617"/>
    </source>
</evidence>
<dbReference type="Gene3D" id="3.30.70.1350">
    <property type="entry name" value="Cation efflux protein, cytoplasmic domain"/>
    <property type="match status" value="1"/>
</dbReference>
<keyword evidence="11 14" id="KW-0472">Membrane</keyword>
<dbReference type="AlphaFoldDB" id="A0AAD9HWF2"/>